<comment type="catalytic activity">
    <reaction evidence="7">
        <text>CMP + ATP = CDP + ADP</text>
        <dbReference type="Rhea" id="RHEA:11600"/>
        <dbReference type="ChEBI" id="CHEBI:30616"/>
        <dbReference type="ChEBI" id="CHEBI:58069"/>
        <dbReference type="ChEBI" id="CHEBI:60377"/>
        <dbReference type="ChEBI" id="CHEBI:456216"/>
        <dbReference type="EC" id="2.7.4.25"/>
    </reaction>
</comment>
<dbReference type="GO" id="GO:0005524">
    <property type="term" value="F:ATP binding"/>
    <property type="evidence" value="ECO:0007669"/>
    <property type="project" value="UniProtKB-KW"/>
</dbReference>
<dbReference type="EC" id="2.7.4.25" evidence="1"/>
<evidence type="ECO:0000256" key="2">
    <source>
        <dbReference type="ARBA" id="ARBA00022679"/>
    </source>
</evidence>
<evidence type="ECO:0000256" key="4">
    <source>
        <dbReference type="ARBA" id="ARBA00022777"/>
    </source>
</evidence>
<keyword evidence="3" id="KW-0547">Nucleotide-binding</keyword>
<name>A0A397U7V4_9GLOM</name>
<keyword evidence="5" id="KW-0067">ATP-binding</keyword>
<dbReference type="SUPFAM" id="SSF52540">
    <property type="entry name" value="P-loop containing nucleoside triphosphate hydrolases"/>
    <property type="match status" value="1"/>
</dbReference>
<reference evidence="9 10" key="1">
    <citation type="submission" date="2018-06" db="EMBL/GenBank/DDBJ databases">
        <title>Comparative genomics reveals the genomic features of Rhizophagus irregularis, R. cerebriforme, R. diaphanum and Gigaspora rosea, and their symbiotic lifestyle signature.</title>
        <authorList>
            <person name="Morin E."/>
            <person name="San Clemente H."/>
            <person name="Chen E.C.H."/>
            <person name="De La Providencia I."/>
            <person name="Hainaut M."/>
            <person name="Kuo A."/>
            <person name="Kohler A."/>
            <person name="Murat C."/>
            <person name="Tang N."/>
            <person name="Roy S."/>
            <person name="Loubradou J."/>
            <person name="Henrissat B."/>
            <person name="Grigoriev I.V."/>
            <person name="Corradi N."/>
            <person name="Roux C."/>
            <person name="Martin F.M."/>
        </authorList>
    </citation>
    <scope>NUCLEOTIDE SEQUENCE [LARGE SCALE GENOMIC DNA]</scope>
    <source>
        <strain evidence="9 10">DAOM 194757</strain>
    </source>
</reference>
<evidence type="ECO:0000256" key="6">
    <source>
        <dbReference type="ARBA" id="ARBA00047615"/>
    </source>
</evidence>
<dbReference type="GO" id="GO:0036431">
    <property type="term" value="F:dCMP kinase activity"/>
    <property type="evidence" value="ECO:0007669"/>
    <property type="project" value="InterPro"/>
</dbReference>
<organism evidence="9 10">
    <name type="scientific">Gigaspora rosea</name>
    <dbReference type="NCBI Taxonomy" id="44941"/>
    <lineage>
        <taxon>Eukaryota</taxon>
        <taxon>Fungi</taxon>
        <taxon>Fungi incertae sedis</taxon>
        <taxon>Mucoromycota</taxon>
        <taxon>Glomeromycotina</taxon>
        <taxon>Glomeromycetes</taxon>
        <taxon>Diversisporales</taxon>
        <taxon>Gigasporaceae</taxon>
        <taxon>Gigaspora</taxon>
    </lineage>
</organism>
<evidence type="ECO:0000256" key="3">
    <source>
        <dbReference type="ARBA" id="ARBA00022741"/>
    </source>
</evidence>
<dbReference type="AlphaFoldDB" id="A0A397U7V4"/>
<dbReference type="Gene3D" id="3.40.50.300">
    <property type="entry name" value="P-loop containing nucleotide triphosphate hydrolases"/>
    <property type="match status" value="1"/>
</dbReference>
<evidence type="ECO:0000256" key="5">
    <source>
        <dbReference type="ARBA" id="ARBA00022840"/>
    </source>
</evidence>
<dbReference type="OrthoDB" id="10263145at2759"/>
<comment type="caution">
    <text evidence="9">The sequence shown here is derived from an EMBL/GenBank/DDBJ whole genome shotgun (WGS) entry which is preliminary data.</text>
</comment>
<evidence type="ECO:0000256" key="1">
    <source>
        <dbReference type="ARBA" id="ARBA00012906"/>
    </source>
</evidence>
<evidence type="ECO:0000313" key="9">
    <source>
        <dbReference type="EMBL" id="RIB05158.1"/>
    </source>
</evidence>
<keyword evidence="4" id="KW-0418">Kinase</keyword>
<dbReference type="InterPro" id="IPR027417">
    <property type="entry name" value="P-loop_NTPase"/>
</dbReference>
<dbReference type="Pfam" id="PF02224">
    <property type="entry name" value="Cytidylate_kin"/>
    <property type="match status" value="1"/>
</dbReference>
<evidence type="ECO:0000259" key="8">
    <source>
        <dbReference type="Pfam" id="PF02224"/>
    </source>
</evidence>
<sequence length="204" mass="23762">MSKIINIAIDRAIASGKTIVGKLIAKNLNYQFINTGVFYHYLDYKYIYSIQNNTFFDNLNNFKNNDILNEINMVINNLSEEDYFFSGQQTAELSKNKEIHILNRDSKSFNLIKEVKKVSKIIDTTNLTLAKVVDLVLIQKLSNEVNNDAFEFVFPNKDERLTFARNLLEYNNARVLEIKRIEGVMSKKEYIKTLENEIVVDKEE</sequence>
<accession>A0A397U7V4</accession>
<gene>
    <name evidence="9" type="ORF">C2G38_2220469</name>
</gene>
<dbReference type="EMBL" id="QKWP01002040">
    <property type="protein sequence ID" value="RIB05158.1"/>
    <property type="molecule type" value="Genomic_DNA"/>
</dbReference>
<evidence type="ECO:0000313" key="10">
    <source>
        <dbReference type="Proteomes" id="UP000266673"/>
    </source>
</evidence>
<evidence type="ECO:0000256" key="7">
    <source>
        <dbReference type="ARBA" id="ARBA00048478"/>
    </source>
</evidence>
<dbReference type="InterPro" id="IPR011994">
    <property type="entry name" value="Cytidylate_kinase_dom"/>
</dbReference>
<comment type="catalytic activity">
    <reaction evidence="6">
        <text>dCMP + ATP = dCDP + ADP</text>
        <dbReference type="Rhea" id="RHEA:25094"/>
        <dbReference type="ChEBI" id="CHEBI:30616"/>
        <dbReference type="ChEBI" id="CHEBI:57566"/>
        <dbReference type="ChEBI" id="CHEBI:58593"/>
        <dbReference type="ChEBI" id="CHEBI:456216"/>
        <dbReference type="EC" id="2.7.4.25"/>
    </reaction>
</comment>
<dbReference type="Proteomes" id="UP000266673">
    <property type="component" value="Unassembled WGS sequence"/>
</dbReference>
<proteinExistence type="predicted"/>
<feature type="domain" description="Cytidylate kinase" evidence="8">
    <location>
        <begin position="7"/>
        <end position="100"/>
    </location>
</feature>
<dbReference type="GO" id="GO:0006139">
    <property type="term" value="P:nucleobase-containing compound metabolic process"/>
    <property type="evidence" value="ECO:0007669"/>
    <property type="project" value="InterPro"/>
</dbReference>
<protein>
    <recommendedName>
        <fullName evidence="1">(d)CMP kinase</fullName>
        <ecNumber evidence="1">2.7.4.25</ecNumber>
    </recommendedName>
</protein>
<keyword evidence="10" id="KW-1185">Reference proteome</keyword>
<keyword evidence="2" id="KW-0808">Transferase</keyword>